<evidence type="ECO:0000256" key="3">
    <source>
        <dbReference type="ARBA" id="ARBA00022692"/>
    </source>
</evidence>
<comment type="subcellular location">
    <subcellularLocation>
        <location evidence="1">Membrane</location>
        <topology evidence="1">Multi-pass membrane protein</topology>
    </subcellularLocation>
</comment>
<dbReference type="InterPro" id="IPR057244">
    <property type="entry name" value="GAIN_B"/>
</dbReference>
<dbReference type="GO" id="GO:0005886">
    <property type="term" value="C:plasma membrane"/>
    <property type="evidence" value="ECO:0007669"/>
    <property type="project" value="TreeGrafter"/>
</dbReference>
<reference evidence="18" key="1">
    <citation type="submission" date="2021-02" db="EMBL/GenBank/DDBJ databases">
        <authorList>
            <person name="Nowell W R."/>
        </authorList>
    </citation>
    <scope>NUCLEOTIDE SEQUENCE</scope>
</reference>
<comment type="caution">
    <text evidence="11">Lacks conserved residue(s) required for the propagation of feature annotation.</text>
</comment>
<feature type="transmembrane region" description="Helical" evidence="12">
    <location>
        <begin position="796"/>
        <end position="816"/>
    </location>
</feature>
<keyword evidence="4 13" id="KW-0732">Signal</keyword>
<protein>
    <submittedName>
        <fullName evidence="18">Uncharacterized protein</fullName>
    </submittedName>
</protein>
<dbReference type="PROSITE" id="PS51828">
    <property type="entry name" value="PTX_2"/>
    <property type="match status" value="1"/>
</dbReference>
<feature type="transmembrane region" description="Helical" evidence="12">
    <location>
        <begin position="891"/>
        <end position="911"/>
    </location>
</feature>
<dbReference type="Proteomes" id="UP000663828">
    <property type="component" value="Unassembled WGS sequence"/>
</dbReference>
<dbReference type="Pfam" id="PF00354">
    <property type="entry name" value="Pentaxin"/>
    <property type="match status" value="1"/>
</dbReference>
<dbReference type="Proteomes" id="UP000663852">
    <property type="component" value="Unassembled WGS sequence"/>
</dbReference>
<dbReference type="Gene3D" id="1.20.1070.10">
    <property type="entry name" value="Rhodopsin 7-helix transmembrane proteins"/>
    <property type="match status" value="1"/>
</dbReference>
<keyword evidence="5 12" id="KW-1133">Transmembrane helix</keyword>
<evidence type="ECO:0000259" key="14">
    <source>
        <dbReference type="PROSITE" id="PS50221"/>
    </source>
</evidence>
<dbReference type="InterPro" id="IPR036445">
    <property type="entry name" value="GPCR_2_extracell_dom_sf"/>
</dbReference>
<dbReference type="Gene3D" id="2.60.220.50">
    <property type="match status" value="1"/>
</dbReference>
<evidence type="ECO:0000259" key="16">
    <source>
        <dbReference type="PROSITE" id="PS50261"/>
    </source>
</evidence>
<dbReference type="InterPro" id="IPR000832">
    <property type="entry name" value="GPCR_2_secretin-like"/>
</dbReference>
<comment type="caution">
    <text evidence="18">The sequence shown here is derived from an EMBL/GenBank/DDBJ whole genome shotgun (WGS) entry which is preliminary data.</text>
</comment>
<dbReference type="InterPro" id="IPR001759">
    <property type="entry name" value="PTX_dom"/>
</dbReference>
<keyword evidence="8" id="KW-1015">Disulfide bond</keyword>
<dbReference type="InterPro" id="IPR013320">
    <property type="entry name" value="ConA-like_dom_sf"/>
</dbReference>
<keyword evidence="10" id="KW-0807">Transducer</keyword>
<keyword evidence="6" id="KW-0297">G-protein coupled receptor</keyword>
<feature type="transmembrane region" description="Helical" evidence="12">
    <location>
        <begin position="737"/>
        <end position="759"/>
    </location>
</feature>
<organism evidence="18 20">
    <name type="scientific">Adineta ricciae</name>
    <name type="common">Rotifer</name>
    <dbReference type="NCBI Taxonomy" id="249248"/>
    <lineage>
        <taxon>Eukaryota</taxon>
        <taxon>Metazoa</taxon>
        <taxon>Spiralia</taxon>
        <taxon>Gnathifera</taxon>
        <taxon>Rotifera</taxon>
        <taxon>Eurotatoria</taxon>
        <taxon>Bdelloidea</taxon>
        <taxon>Adinetida</taxon>
        <taxon>Adinetidae</taxon>
        <taxon>Adineta</taxon>
    </lineage>
</organism>
<dbReference type="PANTHER" id="PTHR12011">
    <property type="entry name" value="ADHESION G-PROTEIN COUPLED RECEPTOR"/>
    <property type="match status" value="1"/>
</dbReference>
<gene>
    <name evidence="19" type="ORF">EDS130_LOCUS25599</name>
    <name evidence="18" type="ORF">XAT740_LOCUS1764</name>
</gene>
<feature type="domain" description="G-protein coupled receptors family 2 profile 1" evidence="15">
    <location>
        <begin position="301"/>
        <end position="371"/>
    </location>
</feature>
<dbReference type="AlphaFoldDB" id="A0A813R2C0"/>
<evidence type="ECO:0000313" key="20">
    <source>
        <dbReference type="Proteomes" id="UP000663828"/>
    </source>
</evidence>
<feature type="domain" description="G-protein coupled receptors family 2 profile 2" evidence="16">
    <location>
        <begin position="731"/>
        <end position="986"/>
    </location>
</feature>
<dbReference type="Pfam" id="PF00002">
    <property type="entry name" value="7tm_2"/>
    <property type="match status" value="1"/>
</dbReference>
<evidence type="ECO:0000256" key="7">
    <source>
        <dbReference type="ARBA" id="ARBA00023136"/>
    </source>
</evidence>
<feature type="domain" description="Pentraxin (PTX)" evidence="17">
    <location>
        <begin position="61"/>
        <end position="286"/>
    </location>
</feature>
<dbReference type="PROSITE" id="PS50221">
    <property type="entry name" value="GAIN_B"/>
    <property type="match status" value="1"/>
</dbReference>
<dbReference type="OrthoDB" id="547680at2759"/>
<sequence>MRISLFLHYIVIVTINTLDLTETCNSAYYSLTKCLDKLDHYECLCRQGHLWNGYLCVADAVDSRLVFNSSHTPTYIELDSKPFPRISELTISFWIRLWTKTDSSHHTILYYKTDESLPVLLVSIIENARLHVEILNHVYDVSISLIPNEWQHIAIAHHLSGSKEISIRINGSPVVTLISSRILPHGRRKQTTISSGGDFFVGQTARPRNLTRTSTAGDIEFDHKQAFRGEISYLNLWQKILTDYELDQLAGDCHRQKQACGDAVSWMDFVNDIKGEVKIHWPSGVSELFDNCPTQRWLRESCDNYCRKLDGPHCKNESQLSITWPKSVAGRNVTEPCPGNAKNGTLHRTCQRIEQIARWTHVDYDQCIHPLIKKIDRELDSITSDKEYILALRDRSAYLAETISTNLTATELYSSIDLILLIEQIERLTNILISHFDSLTQWYTSSYESYYLADVNATLSIHQYLLETISNLIDEKYQSFWNETHPSGNDFVRLLSSLQRLTSTVAQVLTTDNEQFPGSSLHTSTANIEQSIEIVTRQQLNSFSYENVPMNTKVSFAHTRKPMLNNRTLLIFDEKTNGSTWYSVIITTFRSAHLYIPNLRLGRISKYDNLNSHVISIDVKLRKPIQQSNRLSTLLPMDHHVPVLITTDYLNHDNISDNQCVYLDTIDAFTNGKYKATLTQQWKWQSLASICEMIPTSRTDQTSCSCFISNGTFAVTSDMFDPKWRAPESRLYLFGRFSYIGSFIHISFALMTLIMLNYLRTHSSAAYIHKHYAFVLICAQVILILAFNGIPLSNSYLCRAVACTTHFFILSSYCWLMNEAFNLYIQITYSTHPAVAGASATLSEAASKYRFLGMGYILPFCIVTLLASIKTKTYFMATKLGLCFIDLDDWFKIYFIPITGIIFITIMVMIFSAKQHHESSYTKNEKANEVIVTYTGGIWSQLFLITVSWSLAILPYFYDESILQLLHGFFSGLQGGFLFLSFFLFNDEIRRHYRDRRRQLRRIQLMEIPYRNSISESEGQRTSIVVPAVSSHLAVGKVASLATAPSTKVTSVASVVSNLLNRNRSCSTRNSSYDEMKWTLRNQSSEEVISNTQAINFEIKAYSSKFRRVVCVYDSPSGVLFSIESIKGNTKTFVVKDMADGHDLFRSLTDEDKELFDSYKEAIGIQIHETFPDIPANVVLRPTSIRQQLGCGTFYTYKVILPDNQTLEISFHLGGKRVTPLVGPPHFQITKIN</sequence>
<evidence type="ECO:0000256" key="5">
    <source>
        <dbReference type="ARBA" id="ARBA00022989"/>
    </source>
</evidence>
<dbReference type="SUPFAM" id="SSF49899">
    <property type="entry name" value="Concanavalin A-like lectins/glucanases"/>
    <property type="match status" value="1"/>
</dbReference>
<accession>A0A813R2C0</accession>
<dbReference type="GO" id="GO:0007166">
    <property type="term" value="P:cell surface receptor signaling pathway"/>
    <property type="evidence" value="ECO:0007669"/>
    <property type="project" value="InterPro"/>
</dbReference>
<dbReference type="GO" id="GO:0007189">
    <property type="term" value="P:adenylate cyclase-activating G protein-coupled receptor signaling pathway"/>
    <property type="evidence" value="ECO:0007669"/>
    <property type="project" value="TreeGrafter"/>
</dbReference>
<evidence type="ECO:0000313" key="19">
    <source>
        <dbReference type="EMBL" id="CAF1205363.1"/>
    </source>
</evidence>
<dbReference type="SMART" id="SM00159">
    <property type="entry name" value="PTX"/>
    <property type="match status" value="1"/>
</dbReference>
<evidence type="ECO:0000259" key="15">
    <source>
        <dbReference type="PROSITE" id="PS50227"/>
    </source>
</evidence>
<feature type="transmembrane region" description="Helical" evidence="12">
    <location>
        <begin position="851"/>
        <end position="871"/>
    </location>
</feature>
<comment type="similarity">
    <text evidence="2">Belongs to the G-protein coupled receptor 2 family. Adhesion G-protein coupled receptor (ADGR) subfamily.</text>
</comment>
<evidence type="ECO:0000313" key="18">
    <source>
        <dbReference type="EMBL" id="CAF0777033.1"/>
    </source>
</evidence>
<feature type="transmembrane region" description="Helical" evidence="12">
    <location>
        <begin position="931"/>
        <end position="958"/>
    </location>
</feature>
<evidence type="ECO:0000256" key="8">
    <source>
        <dbReference type="ARBA" id="ARBA00023157"/>
    </source>
</evidence>
<dbReference type="PANTHER" id="PTHR12011:SF470">
    <property type="entry name" value="ADHESION G PROTEIN-COUPLED RECEPTOR L2-LIKE"/>
    <property type="match status" value="1"/>
</dbReference>
<evidence type="ECO:0000256" key="10">
    <source>
        <dbReference type="ARBA" id="ARBA00023224"/>
    </source>
</evidence>
<keyword evidence="9" id="KW-0675">Receptor</keyword>
<dbReference type="Gene3D" id="2.60.120.200">
    <property type="match status" value="1"/>
</dbReference>
<evidence type="ECO:0000256" key="1">
    <source>
        <dbReference type="ARBA" id="ARBA00004141"/>
    </source>
</evidence>
<dbReference type="InterPro" id="IPR001879">
    <property type="entry name" value="GPCR_2_extracellular_dom"/>
</dbReference>
<dbReference type="GO" id="GO:0004930">
    <property type="term" value="F:G protein-coupled receptor activity"/>
    <property type="evidence" value="ECO:0007669"/>
    <property type="project" value="UniProtKB-KW"/>
</dbReference>
<dbReference type="EMBL" id="CAJNOJ010000151">
    <property type="protein sequence ID" value="CAF1205363.1"/>
    <property type="molecule type" value="Genomic_DNA"/>
</dbReference>
<keyword evidence="20" id="KW-1185">Reference proteome</keyword>
<evidence type="ECO:0000256" key="11">
    <source>
        <dbReference type="PROSITE-ProRule" id="PRU01172"/>
    </source>
</evidence>
<evidence type="ECO:0000256" key="4">
    <source>
        <dbReference type="ARBA" id="ARBA00022729"/>
    </source>
</evidence>
<feature type="transmembrane region" description="Helical" evidence="12">
    <location>
        <begin position="771"/>
        <end position="790"/>
    </location>
</feature>
<evidence type="ECO:0000256" key="9">
    <source>
        <dbReference type="ARBA" id="ARBA00023170"/>
    </source>
</evidence>
<feature type="transmembrane region" description="Helical" evidence="12">
    <location>
        <begin position="964"/>
        <end position="985"/>
    </location>
</feature>
<evidence type="ECO:0000256" key="13">
    <source>
        <dbReference type="SAM" id="SignalP"/>
    </source>
</evidence>
<dbReference type="InterPro" id="IPR017981">
    <property type="entry name" value="GPCR_2-like_7TM"/>
</dbReference>
<dbReference type="CDD" id="cd13952">
    <property type="entry name" value="7tm_classB"/>
    <property type="match status" value="1"/>
</dbReference>
<feature type="chain" id="PRO_5036222764" evidence="13">
    <location>
        <begin position="24"/>
        <end position="1233"/>
    </location>
</feature>
<evidence type="ECO:0000256" key="12">
    <source>
        <dbReference type="SAM" id="Phobius"/>
    </source>
</evidence>
<dbReference type="Gene3D" id="4.10.1240.10">
    <property type="entry name" value="GPCR, family 2, extracellular hormone receptor domain"/>
    <property type="match status" value="1"/>
</dbReference>
<name>A0A813R2C0_ADIRI</name>
<dbReference type="EMBL" id="CAJNOR010000056">
    <property type="protein sequence ID" value="CAF0777033.1"/>
    <property type="molecule type" value="Genomic_DNA"/>
</dbReference>
<evidence type="ECO:0000256" key="2">
    <source>
        <dbReference type="ARBA" id="ARBA00007343"/>
    </source>
</evidence>
<keyword evidence="3 12" id="KW-0812">Transmembrane</keyword>
<proteinExistence type="inferred from homology"/>
<feature type="signal peptide" evidence="13">
    <location>
        <begin position="1"/>
        <end position="23"/>
    </location>
</feature>
<feature type="domain" description="GAIN-B" evidence="14">
    <location>
        <begin position="539"/>
        <end position="723"/>
    </location>
</feature>
<evidence type="ECO:0000256" key="6">
    <source>
        <dbReference type="ARBA" id="ARBA00023040"/>
    </source>
</evidence>
<dbReference type="InterPro" id="IPR046338">
    <property type="entry name" value="GAIN_dom_sf"/>
</dbReference>
<keyword evidence="7 12" id="KW-0472">Membrane</keyword>
<dbReference type="PROSITE" id="PS50227">
    <property type="entry name" value="G_PROTEIN_RECEP_F2_3"/>
    <property type="match status" value="1"/>
</dbReference>
<dbReference type="PROSITE" id="PS50261">
    <property type="entry name" value="G_PROTEIN_RECEP_F2_4"/>
    <property type="match status" value="1"/>
</dbReference>
<evidence type="ECO:0000259" key="17">
    <source>
        <dbReference type="PROSITE" id="PS51828"/>
    </source>
</evidence>